<feature type="domain" description="Zn(2)-C6 fungal-type" evidence="7">
    <location>
        <begin position="138"/>
        <end position="168"/>
    </location>
</feature>
<dbReference type="SUPFAM" id="SSF57701">
    <property type="entry name" value="Zn2/Cys6 DNA-binding domain"/>
    <property type="match status" value="1"/>
</dbReference>
<feature type="compositionally biased region" description="Low complexity" evidence="6">
    <location>
        <begin position="730"/>
        <end position="748"/>
    </location>
</feature>
<dbReference type="GO" id="GO:0008270">
    <property type="term" value="F:zinc ion binding"/>
    <property type="evidence" value="ECO:0007669"/>
    <property type="project" value="InterPro"/>
</dbReference>
<dbReference type="EMBL" id="LAEV01001982">
    <property type="protein sequence ID" value="KKA26768.1"/>
    <property type="molecule type" value="Genomic_DNA"/>
</dbReference>
<dbReference type="InterPro" id="IPR036864">
    <property type="entry name" value="Zn2-C6_fun-type_DNA-bd_sf"/>
</dbReference>
<proteinExistence type="predicted"/>
<organism evidence="9 10">
    <name type="scientific">Thielaviopsis punctulata</name>
    <dbReference type="NCBI Taxonomy" id="72032"/>
    <lineage>
        <taxon>Eukaryota</taxon>
        <taxon>Fungi</taxon>
        <taxon>Dikarya</taxon>
        <taxon>Ascomycota</taxon>
        <taxon>Pezizomycotina</taxon>
        <taxon>Sordariomycetes</taxon>
        <taxon>Hypocreomycetidae</taxon>
        <taxon>Microascales</taxon>
        <taxon>Ceratocystidaceae</taxon>
        <taxon>Thielaviopsis</taxon>
    </lineage>
</organism>
<dbReference type="Pfam" id="PF04082">
    <property type="entry name" value="Fungal_trans"/>
    <property type="match status" value="1"/>
</dbReference>
<feature type="compositionally biased region" description="Low complexity" evidence="6">
    <location>
        <begin position="668"/>
        <end position="719"/>
    </location>
</feature>
<name>A0A0F4ZB86_9PEZI</name>
<gene>
    <name evidence="8" type="ORF">TD95_001704</name>
    <name evidence="9" type="ORF">TD95_002390</name>
</gene>
<dbReference type="OrthoDB" id="4456959at2759"/>
<keyword evidence="4" id="KW-0804">Transcription</keyword>
<dbReference type="PROSITE" id="PS50048">
    <property type="entry name" value="ZN2_CY6_FUNGAL_2"/>
    <property type="match status" value="1"/>
</dbReference>
<dbReference type="SMART" id="SM00906">
    <property type="entry name" value="Fungal_trans"/>
    <property type="match status" value="1"/>
</dbReference>
<feature type="compositionally biased region" description="Polar residues" evidence="6">
    <location>
        <begin position="113"/>
        <end position="124"/>
    </location>
</feature>
<dbReference type="PANTHER" id="PTHR47338:SF10">
    <property type="entry name" value="TRANSCRIPTION FACTOR DOMAIN-CONTAINING PROTEIN-RELATED"/>
    <property type="match status" value="1"/>
</dbReference>
<protein>
    <recommendedName>
        <fullName evidence="7">Zn(2)-C6 fungal-type domain-containing protein</fullName>
    </recommendedName>
</protein>
<dbReference type="InterPro" id="IPR007219">
    <property type="entry name" value="XnlR_reg_dom"/>
</dbReference>
<evidence type="ECO:0000256" key="5">
    <source>
        <dbReference type="ARBA" id="ARBA00023242"/>
    </source>
</evidence>
<evidence type="ECO:0000256" key="1">
    <source>
        <dbReference type="ARBA" id="ARBA00004123"/>
    </source>
</evidence>
<evidence type="ECO:0000256" key="4">
    <source>
        <dbReference type="ARBA" id="ARBA00023163"/>
    </source>
</evidence>
<dbReference type="InterPro" id="IPR050815">
    <property type="entry name" value="TF_fung"/>
</dbReference>
<dbReference type="GO" id="GO:0000981">
    <property type="term" value="F:DNA-binding transcription factor activity, RNA polymerase II-specific"/>
    <property type="evidence" value="ECO:0007669"/>
    <property type="project" value="InterPro"/>
</dbReference>
<dbReference type="PROSITE" id="PS00463">
    <property type="entry name" value="ZN2_CY6_FUNGAL_1"/>
    <property type="match status" value="1"/>
</dbReference>
<dbReference type="PANTHER" id="PTHR47338">
    <property type="entry name" value="ZN(II)2CYS6 TRANSCRIPTION FACTOR (EUROFUNG)-RELATED"/>
    <property type="match status" value="1"/>
</dbReference>
<evidence type="ECO:0000256" key="6">
    <source>
        <dbReference type="SAM" id="MobiDB-lite"/>
    </source>
</evidence>
<dbReference type="GO" id="GO:0006351">
    <property type="term" value="P:DNA-templated transcription"/>
    <property type="evidence" value="ECO:0007669"/>
    <property type="project" value="InterPro"/>
</dbReference>
<dbReference type="CDD" id="cd00067">
    <property type="entry name" value="GAL4"/>
    <property type="match status" value="1"/>
</dbReference>
<evidence type="ECO:0000256" key="2">
    <source>
        <dbReference type="ARBA" id="ARBA00022723"/>
    </source>
</evidence>
<dbReference type="InterPro" id="IPR001138">
    <property type="entry name" value="Zn2Cys6_DnaBD"/>
</dbReference>
<evidence type="ECO:0000256" key="3">
    <source>
        <dbReference type="ARBA" id="ARBA00023015"/>
    </source>
</evidence>
<feature type="compositionally biased region" description="Low complexity" evidence="6">
    <location>
        <begin position="52"/>
        <end position="112"/>
    </location>
</feature>
<reference evidence="9 10" key="1">
    <citation type="submission" date="2015-03" db="EMBL/GenBank/DDBJ databases">
        <authorList>
            <person name="Radwan O."/>
            <person name="Al-Naeli F.A."/>
            <person name="Rendon G.A."/>
            <person name="Fields C."/>
        </authorList>
    </citation>
    <scope>NUCLEOTIDE SEQUENCE [LARGE SCALE GENOMIC DNA]</scope>
    <source>
        <strain evidence="9">CR-DP1</strain>
    </source>
</reference>
<evidence type="ECO:0000313" key="10">
    <source>
        <dbReference type="Proteomes" id="UP000033483"/>
    </source>
</evidence>
<feature type="region of interest" description="Disordered" evidence="6">
    <location>
        <begin position="660"/>
        <end position="748"/>
    </location>
</feature>
<dbReference type="GO" id="GO:0005634">
    <property type="term" value="C:nucleus"/>
    <property type="evidence" value="ECO:0007669"/>
    <property type="project" value="UniProtKB-SubCell"/>
</dbReference>
<evidence type="ECO:0000313" key="8">
    <source>
        <dbReference type="EMBL" id="KKA26768.1"/>
    </source>
</evidence>
<keyword evidence="5" id="KW-0539">Nucleus</keyword>
<dbReference type="GO" id="GO:0003677">
    <property type="term" value="F:DNA binding"/>
    <property type="evidence" value="ECO:0007669"/>
    <property type="project" value="InterPro"/>
</dbReference>
<evidence type="ECO:0000259" key="7">
    <source>
        <dbReference type="PROSITE" id="PS50048"/>
    </source>
</evidence>
<comment type="caution">
    <text evidence="9">The sequence shown here is derived from an EMBL/GenBank/DDBJ whole genome shotgun (WGS) entry which is preliminary data.</text>
</comment>
<dbReference type="Gene3D" id="4.10.240.10">
    <property type="entry name" value="Zn(2)-C6 fungal-type DNA-binding domain"/>
    <property type="match status" value="1"/>
</dbReference>
<accession>A0A0F4ZB86</accession>
<dbReference type="Proteomes" id="UP000033483">
    <property type="component" value="Unassembled WGS sequence"/>
</dbReference>
<keyword evidence="2" id="KW-0479">Metal-binding</keyword>
<feature type="region of interest" description="Disordered" evidence="6">
    <location>
        <begin position="52"/>
        <end position="129"/>
    </location>
</feature>
<dbReference type="AlphaFoldDB" id="A0A0F4ZB86"/>
<keyword evidence="10" id="KW-1185">Reference proteome</keyword>
<dbReference type="CDD" id="cd12148">
    <property type="entry name" value="fungal_TF_MHR"/>
    <property type="match status" value="1"/>
</dbReference>
<keyword evidence="3" id="KW-0805">Transcription regulation</keyword>
<comment type="subcellular location">
    <subcellularLocation>
        <location evidence="1">Nucleus</location>
    </subcellularLocation>
</comment>
<dbReference type="EMBL" id="LAEV01001630">
    <property type="protein sequence ID" value="KKA27550.1"/>
    <property type="molecule type" value="Genomic_DNA"/>
</dbReference>
<evidence type="ECO:0000313" key="9">
    <source>
        <dbReference type="EMBL" id="KKA27550.1"/>
    </source>
</evidence>
<sequence length="848" mass="95184">MSGHQLPPHMVPLSVPHNQQSVLAQQFHQHQFQQQFQLQQQLQQQLEQAQHQAHQQQVQHHLQQQAQQPQQPSQPQPVASLPIQHQQPQQQPQPQQQSPLQQQPPLQQSQQQAKRSVSTQSSAPPSAFEESLALEPLSCVTCRLRKLRCDRLPPACTRCLKGNTECVYPVSRRRPAVRRRNVRELEARLVHPGRYREAYYSAPHRRPPMCLQYAIWANASHEHPKYSKFHDFFYHRARQYAERDELKGHGEHFLTLGHAQAWVLLATEEARSLQFTRAAMSSARCVRLVQMMGLHRMDVEQEWSVPVLSPASSWVEQEERRRTFWSAYCIDSHASLSTGWPSLINTADIGTRLPSSEESFVSGQEEPAFMLDEAIAGSPYSTFAGAVMISYLFNAILRHVQRPKPDDNPGDLTGKFWKRHEKLDSVLANVFNCLPQQLRLPENIKDPSAIHTHLHLHASVICLHHQAVDKMNEFGLLDHKLVSEQKLLNSAGRIVELMRTTNHTTSASNYKSPLIALSMFCAASVYVYHLRDNITTLLPPIEMEKLGYVLSVMQKLATEHIITRSFLQQICSEIERHGLRTYITHPAIEKFAYAGTTASIPLISRGRKLYPQERGHHFAMRAPTSTRPHGYVPFGNSLPNPGTIIELSEDDHASAIYNSSGSQKMYESSVEISSPASSDSRMSPHSVTQGLPQQGHQHPRQQSQPSTQQPPVQHIQQSQALPQMPPPGPVITATPPVPTMSTTSAATPPDSWTFTATGNASTAPFVDPQYPVTSESAFPLSLPHRGIMDMAQAAHQTASDWSQQCVSMFQNLDSISSAPFNPGEQEAAETAAWDMMGSVPGTWTNATQ</sequence>
<dbReference type="Pfam" id="PF00172">
    <property type="entry name" value="Zn_clus"/>
    <property type="match status" value="1"/>
</dbReference>
<dbReference type="SMART" id="SM00066">
    <property type="entry name" value="GAL4"/>
    <property type="match status" value="1"/>
</dbReference>